<keyword evidence="4" id="KW-0804">Transcription</keyword>
<evidence type="ECO:0000256" key="4">
    <source>
        <dbReference type="ARBA" id="ARBA00023163"/>
    </source>
</evidence>
<dbReference type="Pfam" id="PF00126">
    <property type="entry name" value="HTH_1"/>
    <property type="match status" value="1"/>
</dbReference>
<dbReference type="AlphaFoldDB" id="A0A6B2QX59"/>
<keyword evidence="2" id="KW-0805">Transcription regulation</keyword>
<sequence>MTFKQLDAIYWIAELGGFAQAAKKLNTTQSAISKRIHELEEAFGIPLFERHSRKATLTEKGEEMFVLAKKLLAQRDAAIEQLLNPSVIERRLRLGVTELTAMTWLPKLIELIRINYPRVTLEPEVESSVTLRDKLMSDETDLIFVPDAFERDNAVATRIGQVENAWMCKPGYVKESGPIRLLDLANYNLLTQGARSGTGLIYDRWLKAKGISSTQFIETNSMIALMGLTRSGIGISYLPRKCMRLWSGPEQLQELQVTPALPATTYVAMYRRHQPSNFLASIVMLSQMCCDFSA</sequence>
<protein>
    <submittedName>
        <fullName evidence="6">LysR family transcriptional regulator</fullName>
    </submittedName>
</protein>
<dbReference type="PANTHER" id="PTHR30126">
    <property type="entry name" value="HTH-TYPE TRANSCRIPTIONAL REGULATOR"/>
    <property type="match status" value="1"/>
</dbReference>
<organism evidence="6">
    <name type="scientific">Sheuella amnicola</name>
    <dbReference type="NCBI Taxonomy" id="2707330"/>
    <lineage>
        <taxon>Bacteria</taxon>
        <taxon>Pseudomonadati</taxon>
        <taxon>Pseudomonadota</taxon>
        <taxon>Betaproteobacteria</taxon>
        <taxon>Burkholderiales</taxon>
        <taxon>Alcaligenaceae</taxon>
        <taxon>Sheuella</taxon>
    </lineage>
</organism>
<evidence type="ECO:0000256" key="3">
    <source>
        <dbReference type="ARBA" id="ARBA00023125"/>
    </source>
</evidence>
<dbReference type="InterPro" id="IPR036390">
    <property type="entry name" value="WH_DNA-bd_sf"/>
</dbReference>
<comment type="caution">
    <text evidence="6">The sequence shown here is derived from an EMBL/GenBank/DDBJ whole genome shotgun (WGS) entry which is preliminary data.</text>
</comment>
<evidence type="ECO:0000259" key="5">
    <source>
        <dbReference type="PROSITE" id="PS50931"/>
    </source>
</evidence>
<name>A0A6B2QX59_9BURK</name>
<accession>A0A6B2QX59</accession>
<dbReference type="Gene3D" id="1.10.10.10">
    <property type="entry name" value="Winged helix-like DNA-binding domain superfamily/Winged helix DNA-binding domain"/>
    <property type="match status" value="1"/>
</dbReference>
<dbReference type="SUPFAM" id="SSF46785">
    <property type="entry name" value="Winged helix' DNA-binding domain"/>
    <property type="match status" value="1"/>
</dbReference>
<dbReference type="InterPro" id="IPR005119">
    <property type="entry name" value="LysR_subst-bd"/>
</dbReference>
<dbReference type="Gene3D" id="3.40.190.290">
    <property type="match status" value="1"/>
</dbReference>
<dbReference type="InterPro" id="IPR000847">
    <property type="entry name" value="LysR_HTH_N"/>
</dbReference>
<dbReference type="CDD" id="cd05466">
    <property type="entry name" value="PBP2_LTTR_substrate"/>
    <property type="match status" value="1"/>
</dbReference>
<dbReference type="FunFam" id="1.10.10.10:FF:000001">
    <property type="entry name" value="LysR family transcriptional regulator"/>
    <property type="match status" value="1"/>
</dbReference>
<dbReference type="PROSITE" id="PS50931">
    <property type="entry name" value="HTH_LYSR"/>
    <property type="match status" value="1"/>
</dbReference>
<dbReference type="SUPFAM" id="SSF53850">
    <property type="entry name" value="Periplasmic binding protein-like II"/>
    <property type="match status" value="1"/>
</dbReference>
<reference evidence="6" key="1">
    <citation type="submission" date="2020-02" db="EMBL/GenBank/DDBJ databases">
        <authorList>
            <person name="Chen W.-M."/>
        </authorList>
    </citation>
    <scope>NUCLEOTIDE SEQUENCE</scope>
    <source>
        <strain evidence="6">NBD-18</strain>
    </source>
</reference>
<dbReference type="Pfam" id="PF03466">
    <property type="entry name" value="LysR_substrate"/>
    <property type="match status" value="1"/>
</dbReference>
<dbReference type="InterPro" id="IPR036388">
    <property type="entry name" value="WH-like_DNA-bd_sf"/>
</dbReference>
<comment type="similarity">
    <text evidence="1">Belongs to the LysR transcriptional regulatory family.</text>
</comment>
<dbReference type="GO" id="GO:0003700">
    <property type="term" value="F:DNA-binding transcription factor activity"/>
    <property type="evidence" value="ECO:0007669"/>
    <property type="project" value="InterPro"/>
</dbReference>
<proteinExistence type="inferred from homology"/>
<keyword evidence="3" id="KW-0238">DNA-binding</keyword>
<evidence type="ECO:0000256" key="1">
    <source>
        <dbReference type="ARBA" id="ARBA00009437"/>
    </source>
</evidence>
<dbReference type="PANTHER" id="PTHR30126:SF77">
    <property type="entry name" value="TRANSCRIPTIONAL REGULATORY PROTEIN"/>
    <property type="match status" value="1"/>
</dbReference>
<gene>
    <name evidence="6" type="ORF">G3I67_04930</name>
</gene>
<dbReference type="GO" id="GO:0000976">
    <property type="term" value="F:transcription cis-regulatory region binding"/>
    <property type="evidence" value="ECO:0007669"/>
    <property type="project" value="TreeGrafter"/>
</dbReference>
<feature type="domain" description="HTH lysR-type" evidence="5">
    <location>
        <begin position="1"/>
        <end position="58"/>
    </location>
</feature>
<evidence type="ECO:0000256" key="2">
    <source>
        <dbReference type="ARBA" id="ARBA00023015"/>
    </source>
</evidence>
<evidence type="ECO:0000313" key="6">
    <source>
        <dbReference type="EMBL" id="NDY82572.1"/>
    </source>
</evidence>
<dbReference type="PRINTS" id="PR00039">
    <property type="entry name" value="HTHLYSR"/>
</dbReference>
<dbReference type="EMBL" id="JAAGRN010000003">
    <property type="protein sequence ID" value="NDY82572.1"/>
    <property type="molecule type" value="Genomic_DNA"/>
</dbReference>